<dbReference type="EMBL" id="JBIPKE010000019">
    <property type="protein sequence ID" value="MFH6985016.1"/>
    <property type="molecule type" value="Genomic_DNA"/>
</dbReference>
<keyword evidence="3 6" id="KW-0732">Signal</keyword>
<accession>A0ABW7NBT9</accession>
<dbReference type="PROSITE" id="PS51257">
    <property type="entry name" value="PROKAR_LIPOPROTEIN"/>
    <property type="match status" value="1"/>
</dbReference>
<sequence>MKKSIIKSILFLTIASLLGACGESFLEEEPKGFLGESNLQNEEGINAALVGAYALLDGMNIDGANTWSANPQNWIFGSVPSDDAYKGSEQTDFAEMTQLEIYQWSAGNSIMNDKWVSSYEGVVRANSTIRLLGGADLPDAVRDNLEGQTRFLRAYYHFELYKVWGNVPYFTEADEDFVKSNEGVDPLGDAIADMTAAVNLLPATQDDAGRATKDAARAMLGKFYMYKYGESGSAADASSAKDNLDPVVASRSLTPCFKDMFHTSTENNPAMIFSVQSSINDGGNSRNANWLNQLAFPAGSSFGCCGFHQPSQDLVNAYKVDANGLPMFDNYNDSELDPSTDAVDPRIDLTIGRDNVPYWDWDIHDASWIRDRAFSGPYSPKKFTHYKADPVSTGGWNNNAYNGINFSIIRLADAMLLLAEAEVILGNLSAAEDLVNAIRERAGNCAQGPFVDGGGATVITDDINDPGIEWANYDVQPYPAGTFASNGSEFAMNAVRWERRLELALEGHRFFDLRRWGIAAEVLNKYTEYAAKTRSYYADAATYEARHRWYPIPTIQINANTRNGEQILKQNTGW</sequence>
<dbReference type="InterPro" id="IPR012944">
    <property type="entry name" value="SusD_RagB_dom"/>
</dbReference>
<feature type="domain" description="SusD-like N-terminal" evidence="8">
    <location>
        <begin position="25"/>
        <end position="225"/>
    </location>
</feature>
<dbReference type="Pfam" id="PF14322">
    <property type="entry name" value="SusD-like_3"/>
    <property type="match status" value="1"/>
</dbReference>
<evidence type="ECO:0000256" key="3">
    <source>
        <dbReference type="ARBA" id="ARBA00022729"/>
    </source>
</evidence>
<evidence type="ECO:0000256" key="5">
    <source>
        <dbReference type="ARBA" id="ARBA00023237"/>
    </source>
</evidence>
<evidence type="ECO:0000256" key="2">
    <source>
        <dbReference type="ARBA" id="ARBA00006275"/>
    </source>
</evidence>
<evidence type="ECO:0000313" key="10">
    <source>
        <dbReference type="Proteomes" id="UP001610063"/>
    </source>
</evidence>
<name>A0ABW7NBT9_9BACT</name>
<evidence type="ECO:0000256" key="6">
    <source>
        <dbReference type="SAM" id="SignalP"/>
    </source>
</evidence>
<evidence type="ECO:0000313" key="9">
    <source>
        <dbReference type="EMBL" id="MFH6985016.1"/>
    </source>
</evidence>
<dbReference type="Gene3D" id="1.25.40.390">
    <property type="match status" value="1"/>
</dbReference>
<evidence type="ECO:0000256" key="4">
    <source>
        <dbReference type="ARBA" id="ARBA00023136"/>
    </source>
</evidence>
<dbReference type="SUPFAM" id="SSF48452">
    <property type="entry name" value="TPR-like"/>
    <property type="match status" value="1"/>
</dbReference>
<proteinExistence type="inferred from homology"/>
<dbReference type="InterPro" id="IPR011990">
    <property type="entry name" value="TPR-like_helical_dom_sf"/>
</dbReference>
<evidence type="ECO:0000259" key="7">
    <source>
        <dbReference type="Pfam" id="PF07980"/>
    </source>
</evidence>
<evidence type="ECO:0000259" key="8">
    <source>
        <dbReference type="Pfam" id="PF14322"/>
    </source>
</evidence>
<organism evidence="9 10">
    <name type="scientific">Marinoscillum luteum</name>
    <dbReference type="NCBI Taxonomy" id="861051"/>
    <lineage>
        <taxon>Bacteria</taxon>
        <taxon>Pseudomonadati</taxon>
        <taxon>Bacteroidota</taxon>
        <taxon>Cytophagia</taxon>
        <taxon>Cytophagales</taxon>
        <taxon>Reichenbachiellaceae</taxon>
        <taxon>Marinoscillum</taxon>
    </lineage>
</organism>
<protein>
    <submittedName>
        <fullName evidence="9">RagB/SusD family nutrient uptake outer membrane protein</fullName>
    </submittedName>
</protein>
<keyword evidence="10" id="KW-1185">Reference proteome</keyword>
<dbReference type="Proteomes" id="UP001610063">
    <property type="component" value="Unassembled WGS sequence"/>
</dbReference>
<dbReference type="InterPro" id="IPR033985">
    <property type="entry name" value="SusD-like_N"/>
</dbReference>
<comment type="similarity">
    <text evidence="2">Belongs to the SusD family.</text>
</comment>
<keyword evidence="5" id="KW-0998">Cell outer membrane</keyword>
<feature type="signal peptide" evidence="6">
    <location>
        <begin position="1"/>
        <end position="20"/>
    </location>
</feature>
<dbReference type="RefSeq" id="WP_395418474.1">
    <property type="nucleotide sequence ID" value="NZ_JBIPKE010000019.1"/>
</dbReference>
<comment type="subcellular location">
    <subcellularLocation>
        <location evidence="1">Cell outer membrane</location>
    </subcellularLocation>
</comment>
<gene>
    <name evidence="9" type="ORF">ACHKAR_16290</name>
</gene>
<feature type="chain" id="PRO_5046127358" evidence="6">
    <location>
        <begin position="21"/>
        <end position="574"/>
    </location>
</feature>
<comment type="caution">
    <text evidence="9">The sequence shown here is derived from an EMBL/GenBank/DDBJ whole genome shotgun (WGS) entry which is preliminary data.</text>
</comment>
<evidence type="ECO:0000256" key="1">
    <source>
        <dbReference type="ARBA" id="ARBA00004442"/>
    </source>
</evidence>
<keyword evidence="4" id="KW-0472">Membrane</keyword>
<dbReference type="Pfam" id="PF07980">
    <property type="entry name" value="SusD_RagB"/>
    <property type="match status" value="1"/>
</dbReference>
<feature type="domain" description="RagB/SusD" evidence="7">
    <location>
        <begin position="272"/>
        <end position="574"/>
    </location>
</feature>
<reference evidence="9 10" key="1">
    <citation type="journal article" date="2013" name="Int. J. Syst. Evol. Microbiol.">
        <title>Marinoscillum luteum sp. nov., isolated from marine sediment.</title>
        <authorList>
            <person name="Cha I.T."/>
            <person name="Park S.J."/>
            <person name="Kim S.J."/>
            <person name="Kim J.G."/>
            <person name="Jung M.Y."/>
            <person name="Shin K.S."/>
            <person name="Kwon K.K."/>
            <person name="Yang S.H."/>
            <person name="Seo Y.S."/>
            <person name="Rhee S.K."/>
        </authorList>
    </citation>
    <scope>NUCLEOTIDE SEQUENCE [LARGE SCALE GENOMIC DNA]</scope>
    <source>
        <strain evidence="9 10">KCTC 23939</strain>
    </source>
</reference>